<dbReference type="AlphaFoldDB" id="A0A1G1VNP9"/>
<name>A0A1G1VNP9_9BACT</name>
<evidence type="ECO:0000313" key="2">
    <source>
        <dbReference type="Proteomes" id="UP000179069"/>
    </source>
</evidence>
<dbReference type="SUPFAM" id="SSF52540">
    <property type="entry name" value="P-loop containing nucleoside triphosphate hydrolases"/>
    <property type="match status" value="1"/>
</dbReference>
<protein>
    <recommendedName>
        <fullName evidence="3">(d)CMP kinase</fullName>
    </recommendedName>
</protein>
<dbReference type="Proteomes" id="UP000179069">
    <property type="component" value="Unassembled WGS sequence"/>
</dbReference>
<organism evidence="1 2">
    <name type="scientific">Candidatus Chisholmbacteria bacterium RIFCSPHIGHO2_01_FULL_49_18</name>
    <dbReference type="NCBI Taxonomy" id="1797590"/>
    <lineage>
        <taxon>Bacteria</taxon>
        <taxon>Candidatus Chisholmiibacteriota</taxon>
    </lineage>
</organism>
<dbReference type="InterPro" id="IPR027417">
    <property type="entry name" value="P-loop_NTPase"/>
</dbReference>
<reference evidence="1 2" key="1">
    <citation type="journal article" date="2016" name="Nat. Commun.">
        <title>Thousands of microbial genomes shed light on interconnected biogeochemical processes in an aquifer system.</title>
        <authorList>
            <person name="Anantharaman K."/>
            <person name="Brown C.T."/>
            <person name="Hug L.A."/>
            <person name="Sharon I."/>
            <person name="Castelle C.J."/>
            <person name="Probst A.J."/>
            <person name="Thomas B.C."/>
            <person name="Singh A."/>
            <person name="Wilkins M.J."/>
            <person name="Karaoz U."/>
            <person name="Brodie E.L."/>
            <person name="Williams K.H."/>
            <person name="Hubbard S.S."/>
            <person name="Banfield J.F."/>
        </authorList>
    </citation>
    <scope>NUCLEOTIDE SEQUENCE [LARGE SCALE GENOMIC DNA]</scope>
</reference>
<accession>A0A1G1VNP9</accession>
<dbReference type="Gene3D" id="3.40.50.300">
    <property type="entry name" value="P-loop containing nucleotide triphosphate hydrolases"/>
    <property type="match status" value="1"/>
</dbReference>
<comment type="caution">
    <text evidence="1">The sequence shown here is derived from an EMBL/GenBank/DDBJ whole genome shotgun (WGS) entry which is preliminary data.</text>
</comment>
<evidence type="ECO:0000313" key="1">
    <source>
        <dbReference type="EMBL" id="OGY17020.1"/>
    </source>
</evidence>
<proteinExistence type="predicted"/>
<gene>
    <name evidence="1" type="ORF">A2785_01980</name>
</gene>
<evidence type="ECO:0008006" key="3">
    <source>
        <dbReference type="Google" id="ProtNLM"/>
    </source>
</evidence>
<dbReference type="EMBL" id="MHCI01000007">
    <property type="protein sequence ID" value="OGY17020.1"/>
    <property type="molecule type" value="Genomic_DNA"/>
</dbReference>
<dbReference type="Pfam" id="PF13189">
    <property type="entry name" value="Cytidylate_kin2"/>
    <property type="match status" value="1"/>
</dbReference>
<sequence length="217" mass="24955">MRKLVGYRNITISGLPGAGSTTLGKSLSAVIGWKFFSAGEFMREYAIKKGIIDGVRKLHHDATIYDEKLDRQVDFGMRQALKTKTGQIFESFLSGFMAQGIAGTLKILIYCSVDSVRVDRIVNRDNVSVREAKDHIFAREQKNANKWRKIYKREWQEWVVTEGIVDKTKPIWFWYPNLYDLTIDTYKNSKEETLKLALRALGAEKLEIKDREAVTPK</sequence>